<dbReference type="HOGENOM" id="CLU_179749_0_0_2"/>
<protein>
    <recommendedName>
        <fullName evidence="2">DUF7577 domain-containing protein</fullName>
    </recommendedName>
</protein>
<keyword evidence="1" id="KW-0472">Membrane</keyword>
<keyword evidence="4" id="KW-1185">Reference proteome</keyword>
<dbReference type="eggNOG" id="arCOG04741">
    <property type="taxonomic scope" value="Archaea"/>
</dbReference>
<dbReference type="InterPro" id="IPR055999">
    <property type="entry name" value="DUF7577"/>
</dbReference>
<dbReference type="STRING" id="694430.Natoc_3748"/>
<dbReference type="KEGG" id="nou:Natoc_3748"/>
<sequence>MLDPGSYGIVGRLALAAFVSVAPTLLFLGLVRGLERLRDDALLLELRHREDVDVSPNDDVLDVLADGLEFDRADRSEYRCPSCETPNDSNARYCRECLAQLAEG</sequence>
<dbReference type="OrthoDB" id="205136at2157"/>
<dbReference type="Proteomes" id="UP000010878">
    <property type="component" value="Chromosome"/>
</dbReference>
<evidence type="ECO:0000256" key="1">
    <source>
        <dbReference type="SAM" id="Phobius"/>
    </source>
</evidence>
<dbReference type="EMBL" id="CP003929">
    <property type="protein sequence ID" value="AGB39461.1"/>
    <property type="molecule type" value="Genomic_DNA"/>
</dbReference>
<evidence type="ECO:0000313" key="4">
    <source>
        <dbReference type="Proteomes" id="UP000010878"/>
    </source>
</evidence>
<accession>L0K376</accession>
<organism evidence="3 4">
    <name type="scientific">Natronococcus occultus SP4</name>
    <dbReference type="NCBI Taxonomy" id="694430"/>
    <lineage>
        <taxon>Archaea</taxon>
        <taxon>Methanobacteriati</taxon>
        <taxon>Methanobacteriota</taxon>
        <taxon>Stenosarchaea group</taxon>
        <taxon>Halobacteria</taxon>
        <taxon>Halobacteriales</taxon>
        <taxon>Natrialbaceae</taxon>
        <taxon>Natronococcus</taxon>
    </lineage>
</organism>
<name>L0K376_9EURY</name>
<reference evidence="3 4" key="1">
    <citation type="submission" date="2012-11" db="EMBL/GenBank/DDBJ databases">
        <title>FINISHED of Natronococcus occultus SP4, DSM 3396.</title>
        <authorList>
            <consortium name="DOE Joint Genome Institute"/>
            <person name="Eisen J."/>
            <person name="Huntemann M."/>
            <person name="Wei C.-L."/>
            <person name="Han J."/>
            <person name="Detter J.C."/>
            <person name="Han C."/>
            <person name="Tapia R."/>
            <person name="Chen A."/>
            <person name="Kyrpides N."/>
            <person name="Mavromatis K."/>
            <person name="Markowitz V."/>
            <person name="Szeto E."/>
            <person name="Ivanova N."/>
            <person name="Mikhailova N."/>
            <person name="Ovchinnikova G."/>
            <person name="Pagani I."/>
            <person name="Pati A."/>
            <person name="Goodwin L."/>
            <person name="Nordberg H.P."/>
            <person name="Cantor M.N."/>
            <person name="Hua S.X."/>
            <person name="Woyke T."/>
            <person name="Eisen J."/>
            <person name="Klenk H.-P."/>
            <person name="Klenk H.-P."/>
        </authorList>
    </citation>
    <scope>NUCLEOTIDE SEQUENCE [LARGE SCALE GENOMIC DNA]</scope>
    <source>
        <strain evidence="3 4">SP4</strain>
    </source>
</reference>
<dbReference type="GeneID" id="14402596"/>
<dbReference type="Pfam" id="PF24463">
    <property type="entry name" value="DUF7577"/>
    <property type="match status" value="1"/>
</dbReference>
<dbReference type="RefSeq" id="WP_015322895.1">
    <property type="nucleotide sequence ID" value="NC_019974.1"/>
</dbReference>
<dbReference type="AlphaFoldDB" id="L0K376"/>
<gene>
    <name evidence="3" type="ORF">Natoc_3748</name>
</gene>
<keyword evidence="1" id="KW-0812">Transmembrane</keyword>
<evidence type="ECO:0000259" key="2">
    <source>
        <dbReference type="Pfam" id="PF24463"/>
    </source>
</evidence>
<keyword evidence="1" id="KW-1133">Transmembrane helix</keyword>
<proteinExistence type="predicted"/>
<feature type="transmembrane region" description="Helical" evidence="1">
    <location>
        <begin position="6"/>
        <end position="28"/>
    </location>
</feature>
<evidence type="ECO:0000313" key="3">
    <source>
        <dbReference type="EMBL" id="AGB39461.1"/>
    </source>
</evidence>
<feature type="domain" description="DUF7577" evidence="2">
    <location>
        <begin position="79"/>
        <end position="101"/>
    </location>
</feature>